<feature type="transmembrane region" description="Helical" evidence="7">
    <location>
        <begin position="12"/>
        <end position="34"/>
    </location>
</feature>
<proteinExistence type="predicted"/>
<dbReference type="PRINTS" id="PR00173">
    <property type="entry name" value="EDTRNSPORT"/>
</dbReference>
<organism evidence="8 9">
    <name type="scientific">Thermobacillus xylanilyticus</name>
    <dbReference type="NCBI Taxonomy" id="76633"/>
    <lineage>
        <taxon>Bacteria</taxon>
        <taxon>Bacillati</taxon>
        <taxon>Bacillota</taxon>
        <taxon>Bacilli</taxon>
        <taxon>Bacillales</taxon>
        <taxon>Paenibacillaceae</taxon>
        <taxon>Thermobacillus</taxon>
    </lineage>
</organism>
<accession>A0ABN7S1I5</accession>
<name>A0ABN7S1I5_THEXY</name>
<evidence type="ECO:0000256" key="2">
    <source>
        <dbReference type="ARBA" id="ARBA00022448"/>
    </source>
</evidence>
<feature type="transmembrane region" description="Helical" evidence="7">
    <location>
        <begin position="177"/>
        <end position="195"/>
    </location>
</feature>
<reference evidence="8 9" key="1">
    <citation type="submission" date="2021-04" db="EMBL/GenBank/DDBJ databases">
        <authorList>
            <person name="Rakotoarivonina H."/>
        </authorList>
    </citation>
    <scope>NUCLEOTIDE SEQUENCE [LARGE SCALE GENOMIC DNA]</scope>
    <source>
        <strain evidence="8 9">XE</strain>
    </source>
</reference>
<dbReference type="EMBL" id="CAJRAY010000061">
    <property type="protein sequence ID" value="CAG5088905.1"/>
    <property type="molecule type" value="Genomic_DNA"/>
</dbReference>
<keyword evidence="2" id="KW-0813">Transport</keyword>
<feature type="transmembrane region" description="Helical" evidence="7">
    <location>
        <begin position="390"/>
        <end position="412"/>
    </location>
</feature>
<feature type="transmembrane region" description="Helical" evidence="7">
    <location>
        <begin position="68"/>
        <end position="93"/>
    </location>
</feature>
<dbReference type="InterPro" id="IPR036458">
    <property type="entry name" value="Na:dicarbo_symporter_sf"/>
</dbReference>
<keyword evidence="6 7" id="KW-0472">Membrane</keyword>
<dbReference type="PANTHER" id="PTHR42865">
    <property type="entry name" value="PROTON/GLUTAMATE-ASPARTATE SYMPORTER"/>
    <property type="match status" value="1"/>
</dbReference>
<feature type="transmembrane region" description="Helical" evidence="7">
    <location>
        <begin position="363"/>
        <end position="384"/>
    </location>
</feature>
<comment type="subcellular location">
    <subcellularLocation>
        <location evidence="1">Cell membrane</location>
        <topology evidence="1">Multi-pass membrane protein</topology>
    </subcellularLocation>
</comment>
<sequence>MDSTWLDNNVVAAIQTNWLSIVLGLVVILALHFLARKRIGFGTRVLIALGLGLVAGVVLNAAEANYDAIQLIGSIYVNLIRMVVIPLVFVLVINSIISITDTGYLKKIGGKTIGWFLLTTGIAAVIGLLTALALNPGAGIDAQTPEDFQAREVPTLFQVILDQVPNNPISDAANGKVVPILIFALFIAIATVKLGEKKPETVQPFKAFIQSATEIMHQVIKFVLRFTPYGVFALIAVMAARYGLETLEPLARLIGVSYAALIIHFVLIFGGLVLLVAKVNPIKFFKKAYPTIAVAFTTRSSYATLPVNLEVITKRLRVSPRVASFVAPLGATMNFNGCGGIWPAIVAVFVADIFGINLSFADYILIVLVSAISSIGVAGVPGPASISTTVVLTALGLPLEGIAIVASVEALIDMGRTAVNATGTTVTSLLVANSEGEFDREAFDRDVEDELELNPA</sequence>
<feature type="transmembrane region" description="Helical" evidence="7">
    <location>
        <begin position="325"/>
        <end position="351"/>
    </location>
</feature>
<evidence type="ECO:0000256" key="1">
    <source>
        <dbReference type="ARBA" id="ARBA00004651"/>
    </source>
</evidence>
<dbReference type="PANTHER" id="PTHR42865:SF7">
    <property type="entry name" value="PROTON_GLUTAMATE-ASPARTATE SYMPORTER"/>
    <property type="match status" value="1"/>
</dbReference>
<evidence type="ECO:0000313" key="9">
    <source>
        <dbReference type="Proteomes" id="UP000681526"/>
    </source>
</evidence>
<dbReference type="InterPro" id="IPR001991">
    <property type="entry name" value="Na-dicarboxylate_symporter"/>
</dbReference>
<keyword evidence="5 7" id="KW-1133">Transmembrane helix</keyword>
<dbReference type="Pfam" id="PF00375">
    <property type="entry name" value="SDF"/>
    <property type="match status" value="1"/>
</dbReference>
<dbReference type="Proteomes" id="UP000681526">
    <property type="component" value="Unassembled WGS sequence"/>
</dbReference>
<keyword evidence="4 7" id="KW-0812">Transmembrane</keyword>
<evidence type="ECO:0000256" key="5">
    <source>
        <dbReference type="ARBA" id="ARBA00022989"/>
    </source>
</evidence>
<feature type="transmembrane region" description="Helical" evidence="7">
    <location>
        <begin position="226"/>
        <end position="244"/>
    </location>
</feature>
<dbReference type="Gene3D" id="1.10.3860.10">
    <property type="entry name" value="Sodium:dicarboxylate symporter"/>
    <property type="match status" value="1"/>
</dbReference>
<evidence type="ECO:0000313" key="8">
    <source>
        <dbReference type="EMBL" id="CAG5088905.1"/>
    </source>
</evidence>
<feature type="transmembrane region" description="Helical" evidence="7">
    <location>
        <begin position="113"/>
        <end position="134"/>
    </location>
</feature>
<protein>
    <submittedName>
        <fullName evidence="8">Sodium:dicarboxylate symporter</fullName>
    </submittedName>
</protein>
<feature type="transmembrane region" description="Helical" evidence="7">
    <location>
        <begin position="256"/>
        <end position="276"/>
    </location>
</feature>
<evidence type="ECO:0000256" key="6">
    <source>
        <dbReference type="ARBA" id="ARBA00023136"/>
    </source>
</evidence>
<comment type="caution">
    <text evidence="8">The sequence shown here is derived from an EMBL/GenBank/DDBJ whole genome shotgun (WGS) entry which is preliminary data.</text>
</comment>
<evidence type="ECO:0000256" key="7">
    <source>
        <dbReference type="SAM" id="Phobius"/>
    </source>
</evidence>
<feature type="transmembrane region" description="Helical" evidence="7">
    <location>
        <begin position="41"/>
        <end position="62"/>
    </location>
</feature>
<evidence type="ECO:0000256" key="3">
    <source>
        <dbReference type="ARBA" id="ARBA00022475"/>
    </source>
</evidence>
<evidence type="ECO:0000256" key="4">
    <source>
        <dbReference type="ARBA" id="ARBA00022692"/>
    </source>
</evidence>
<gene>
    <name evidence="8" type="primary">txxe 2233</name>
    <name evidence="8" type="ORF">TXXE_12495</name>
</gene>
<dbReference type="SUPFAM" id="SSF118215">
    <property type="entry name" value="Proton glutamate symport protein"/>
    <property type="match status" value="1"/>
</dbReference>
<keyword evidence="9" id="KW-1185">Reference proteome</keyword>
<keyword evidence="3" id="KW-1003">Cell membrane</keyword>
<dbReference type="RefSeq" id="WP_213484885.1">
    <property type="nucleotide sequence ID" value="NZ_CAJRAY010000061.1"/>
</dbReference>